<feature type="transmembrane region" description="Helical" evidence="7">
    <location>
        <begin position="526"/>
        <end position="547"/>
    </location>
</feature>
<dbReference type="CDD" id="cd17502">
    <property type="entry name" value="MFS_Azr1_MDR_like"/>
    <property type="match status" value="1"/>
</dbReference>
<dbReference type="InterPro" id="IPR020846">
    <property type="entry name" value="MFS_dom"/>
</dbReference>
<feature type="domain" description="Major facilitator superfamily (MFS) profile" evidence="8">
    <location>
        <begin position="62"/>
        <end position="549"/>
    </location>
</feature>
<feature type="transmembrane region" description="Helical" evidence="7">
    <location>
        <begin position="454"/>
        <end position="477"/>
    </location>
</feature>
<feature type="transmembrane region" description="Helical" evidence="7">
    <location>
        <begin position="126"/>
        <end position="150"/>
    </location>
</feature>
<feature type="transmembrane region" description="Helical" evidence="7">
    <location>
        <begin position="391"/>
        <end position="414"/>
    </location>
</feature>
<evidence type="ECO:0000256" key="6">
    <source>
        <dbReference type="SAM" id="MobiDB-lite"/>
    </source>
</evidence>
<evidence type="ECO:0000259" key="8">
    <source>
        <dbReference type="PROSITE" id="PS50850"/>
    </source>
</evidence>
<feature type="region of interest" description="Disordered" evidence="6">
    <location>
        <begin position="1"/>
        <end position="46"/>
    </location>
</feature>
<protein>
    <recommendedName>
        <fullName evidence="8">Major facilitator superfamily (MFS) profile domain-containing protein</fullName>
    </recommendedName>
</protein>
<dbReference type="PANTHER" id="PTHR23501">
    <property type="entry name" value="MAJOR FACILITATOR SUPERFAMILY"/>
    <property type="match status" value="1"/>
</dbReference>
<keyword evidence="10" id="KW-1185">Reference proteome</keyword>
<gene>
    <name evidence="9" type="ORF">QC761_403530</name>
</gene>
<evidence type="ECO:0000256" key="3">
    <source>
        <dbReference type="ARBA" id="ARBA00022692"/>
    </source>
</evidence>
<dbReference type="SUPFAM" id="SSF103473">
    <property type="entry name" value="MFS general substrate transporter"/>
    <property type="match status" value="1"/>
</dbReference>
<feature type="transmembrane region" description="Helical" evidence="7">
    <location>
        <begin position="288"/>
        <end position="309"/>
    </location>
</feature>
<evidence type="ECO:0000256" key="4">
    <source>
        <dbReference type="ARBA" id="ARBA00022989"/>
    </source>
</evidence>
<evidence type="ECO:0000256" key="7">
    <source>
        <dbReference type="SAM" id="Phobius"/>
    </source>
</evidence>
<evidence type="ECO:0000256" key="1">
    <source>
        <dbReference type="ARBA" id="ARBA00004141"/>
    </source>
</evidence>
<dbReference type="Gene3D" id="1.20.1250.20">
    <property type="entry name" value="MFS general substrate transporter like domains"/>
    <property type="match status" value="2"/>
</dbReference>
<dbReference type="InterPro" id="IPR036259">
    <property type="entry name" value="MFS_trans_sf"/>
</dbReference>
<evidence type="ECO:0000256" key="5">
    <source>
        <dbReference type="ARBA" id="ARBA00023136"/>
    </source>
</evidence>
<dbReference type="GeneID" id="87898122"/>
<feature type="transmembrane region" description="Helical" evidence="7">
    <location>
        <begin position="189"/>
        <end position="211"/>
    </location>
</feature>
<reference evidence="9 10" key="1">
    <citation type="journal article" date="2023" name="bioRxiv">
        <title>High-quality genome assemblies of four members of thePodospora anserinaspecies complex.</title>
        <authorList>
            <person name="Ament-Velasquez S.L."/>
            <person name="Vogan A.A."/>
            <person name="Wallerman O."/>
            <person name="Hartmann F."/>
            <person name="Gautier V."/>
            <person name="Silar P."/>
            <person name="Giraud T."/>
            <person name="Johannesson H."/>
        </authorList>
    </citation>
    <scope>NUCLEOTIDE SEQUENCE [LARGE SCALE GENOMIC DNA]</scope>
    <source>
        <strain evidence="9 10">CBS 112042</strain>
    </source>
</reference>
<organism evidence="9 10">
    <name type="scientific">Podospora bellae-mahoneyi</name>
    <dbReference type="NCBI Taxonomy" id="2093777"/>
    <lineage>
        <taxon>Eukaryota</taxon>
        <taxon>Fungi</taxon>
        <taxon>Dikarya</taxon>
        <taxon>Ascomycota</taxon>
        <taxon>Pezizomycotina</taxon>
        <taxon>Sordariomycetes</taxon>
        <taxon>Sordariomycetidae</taxon>
        <taxon>Sordariales</taxon>
        <taxon>Podosporaceae</taxon>
        <taxon>Podospora</taxon>
    </lineage>
</organism>
<keyword evidence="3 7" id="KW-0812">Transmembrane</keyword>
<sequence length="568" mass="60939">MERGSLSHRRLPSDPELDRFPGPSRAATRSDGPSSQPSPSNEFTVPKTTEPEYVEGFKPAALLASVTVVVFLMMLDTSILATAIPRITDEFESLEDVGWYAAIYQLASAALQPLTGKIYQKFSTQWTFITFFAIFEIGSAICGASVASWMLITGRAIAGIGGAGLINGALTILGTSVPMSRRPTYTGIMMGFSQLGIIAGPLVGGAFTSHVSWRWCFYINLPIGALVIVALSFVHIPDAFQKRRAMDVLRRIHIELDLLGFALLAPAAVQLMLALSWGGDKYPWNSPIIIGLFSGAGATTIVFLIWDWYLGDVALVPFSLVTQRQVWTSAITNCFLLFIVYVASFFLSIYFQAVHGATPIMSGVYVMASIVSQLILAVIVGPLVQKTGYVIPYTIFSASIGAVSNGLCSTFTPTTPPVQYILYQILGGIGRGAGMQMPLLAIQAILPPQDIAMGTCILVFVQNLGISILLAGANTIFGESLQNELSQAVPYSREILQAGATRFREVVKEGDLDVVLEAWSRSIGKVFYMAAAAGGVAVFTALGMGWVDIRKGKAGGRGRGAEGDLEDD</sequence>
<feature type="compositionally biased region" description="Polar residues" evidence="6">
    <location>
        <begin position="31"/>
        <end position="46"/>
    </location>
</feature>
<feature type="compositionally biased region" description="Basic and acidic residues" evidence="6">
    <location>
        <begin position="1"/>
        <end position="19"/>
    </location>
</feature>
<accession>A0ABR0FJS4</accession>
<feature type="transmembrane region" description="Helical" evidence="7">
    <location>
        <begin position="330"/>
        <end position="351"/>
    </location>
</feature>
<dbReference type="RefSeq" id="XP_062732196.1">
    <property type="nucleotide sequence ID" value="XM_062878640.1"/>
</dbReference>
<feature type="transmembrane region" description="Helical" evidence="7">
    <location>
        <begin position="97"/>
        <end position="114"/>
    </location>
</feature>
<dbReference type="EMBL" id="JAFFGZ010000006">
    <property type="protein sequence ID" value="KAK4643220.1"/>
    <property type="molecule type" value="Genomic_DNA"/>
</dbReference>
<feature type="transmembrane region" description="Helical" evidence="7">
    <location>
        <begin position="363"/>
        <end position="384"/>
    </location>
</feature>
<name>A0ABR0FJS4_9PEZI</name>
<feature type="transmembrane region" description="Helical" evidence="7">
    <location>
        <begin position="217"/>
        <end position="236"/>
    </location>
</feature>
<dbReference type="Proteomes" id="UP001322138">
    <property type="component" value="Unassembled WGS sequence"/>
</dbReference>
<feature type="transmembrane region" description="Helical" evidence="7">
    <location>
        <begin position="420"/>
        <end position="442"/>
    </location>
</feature>
<dbReference type="Pfam" id="PF07690">
    <property type="entry name" value="MFS_1"/>
    <property type="match status" value="1"/>
</dbReference>
<comment type="subcellular location">
    <subcellularLocation>
        <location evidence="1">Membrane</location>
        <topology evidence="1">Multi-pass membrane protein</topology>
    </subcellularLocation>
</comment>
<dbReference type="PROSITE" id="PS50850">
    <property type="entry name" value="MFS"/>
    <property type="match status" value="1"/>
</dbReference>
<keyword evidence="5 7" id="KW-0472">Membrane</keyword>
<comment type="caution">
    <text evidence="9">The sequence shown here is derived from an EMBL/GenBank/DDBJ whole genome shotgun (WGS) entry which is preliminary data.</text>
</comment>
<feature type="transmembrane region" description="Helical" evidence="7">
    <location>
        <begin position="256"/>
        <end position="276"/>
    </location>
</feature>
<keyword evidence="4 7" id="KW-1133">Transmembrane helix</keyword>
<dbReference type="InterPro" id="IPR011701">
    <property type="entry name" value="MFS"/>
</dbReference>
<evidence type="ECO:0000313" key="10">
    <source>
        <dbReference type="Proteomes" id="UP001322138"/>
    </source>
</evidence>
<comment type="similarity">
    <text evidence="2">Belongs to the major facilitator superfamily. TCR/Tet family.</text>
</comment>
<evidence type="ECO:0000313" key="9">
    <source>
        <dbReference type="EMBL" id="KAK4643220.1"/>
    </source>
</evidence>
<dbReference type="PANTHER" id="PTHR23501:SF193">
    <property type="entry name" value="MULTIDRUG TRANSPORTER, PUTATIVE (AFU_ORTHOLOGUE AFUA_8G00940)-RELATED"/>
    <property type="match status" value="1"/>
</dbReference>
<proteinExistence type="inferred from homology"/>
<feature type="transmembrane region" description="Helical" evidence="7">
    <location>
        <begin position="60"/>
        <end position="85"/>
    </location>
</feature>
<feature type="transmembrane region" description="Helical" evidence="7">
    <location>
        <begin position="156"/>
        <end position="177"/>
    </location>
</feature>
<evidence type="ECO:0000256" key="2">
    <source>
        <dbReference type="ARBA" id="ARBA00007520"/>
    </source>
</evidence>